<dbReference type="GO" id="GO:0001917">
    <property type="term" value="C:photoreceptor inner segment"/>
    <property type="evidence" value="ECO:0007669"/>
    <property type="project" value="TreeGrafter"/>
</dbReference>
<dbReference type="SUPFAM" id="SSF52540">
    <property type="entry name" value="P-loop containing nucleoside triphosphate hydrolases"/>
    <property type="match status" value="1"/>
</dbReference>
<evidence type="ECO:0000256" key="24">
    <source>
        <dbReference type="SAM" id="MobiDB-lite"/>
    </source>
</evidence>
<evidence type="ECO:0000256" key="23">
    <source>
        <dbReference type="PROSITE-ProRule" id="PRU10141"/>
    </source>
</evidence>
<dbReference type="InterPro" id="IPR052409">
    <property type="entry name" value="Myosin-III_kinase_activity"/>
</dbReference>
<comment type="similarity">
    <text evidence="21">In the N-terminal section; belongs to the protein kinase superfamily. STE Ser/Thr protein kinase family.</text>
</comment>
<comment type="similarity">
    <text evidence="3">In the C-terminal section; belongs to the TRAFAC class myosin-kinesin ATPase superfamily. Myosin family.</text>
</comment>
<keyword evidence="16 22" id="KW-0009">Actin-binding</keyword>
<dbReference type="InterPro" id="IPR036961">
    <property type="entry name" value="Kinesin_motor_dom_sf"/>
</dbReference>
<dbReference type="InterPro" id="IPR027417">
    <property type="entry name" value="P-loop_NTPase"/>
</dbReference>
<feature type="binding site" evidence="22">
    <location>
        <begin position="430"/>
        <end position="437"/>
    </location>
    <ligand>
        <name>ATP</name>
        <dbReference type="ChEBI" id="CHEBI:30616"/>
    </ligand>
</feature>
<evidence type="ECO:0000256" key="22">
    <source>
        <dbReference type="PROSITE-ProRule" id="PRU00782"/>
    </source>
</evidence>
<dbReference type="Gene3D" id="1.10.10.820">
    <property type="match status" value="1"/>
</dbReference>
<evidence type="ECO:0000256" key="14">
    <source>
        <dbReference type="ARBA" id="ARBA00023123"/>
    </source>
</evidence>
<dbReference type="PROSITE" id="PS00107">
    <property type="entry name" value="PROTEIN_KINASE_ATP"/>
    <property type="match status" value="1"/>
</dbReference>
<keyword evidence="18" id="KW-0966">Cell projection</keyword>
<dbReference type="PROSITE" id="PS51456">
    <property type="entry name" value="MYOSIN_MOTOR"/>
    <property type="match status" value="1"/>
</dbReference>
<dbReference type="GO" id="GO:0000146">
    <property type="term" value="F:microfilament motor activity"/>
    <property type="evidence" value="ECO:0007669"/>
    <property type="project" value="TreeGrafter"/>
</dbReference>
<dbReference type="Gene3D" id="1.20.5.4820">
    <property type="match status" value="1"/>
</dbReference>
<feature type="compositionally biased region" description="Polar residues" evidence="24">
    <location>
        <begin position="881"/>
        <end position="895"/>
    </location>
</feature>
<dbReference type="Ensembl" id="ENSOMYT00000116828.1">
    <property type="protein sequence ID" value="ENSOMYP00000130718.1"/>
    <property type="gene ID" value="ENSOMYG00000035578.2"/>
</dbReference>
<dbReference type="Proteomes" id="UP000694395">
    <property type="component" value="Chromosome 15"/>
</dbReference>
<dbReference type="GO" id="GO:0005524">
    <property type="term" value="F:ATP binding"/>
    <property type="evidence" value="ECO:0007669"/>
    <property type="project" value="UniProtKB-UniRule"/>
</dbReference>
<keyword evidence="15 22" id="KW-0505">Motor protein</keyword>
<evidence type="ECO:0000256" key="11">
    <source>
        <dbReference type="ARBA" id="ARBA00022741"/>
    </source>
</evidence>
<dbReference type="GO" id="GO:0051491">
    <property type="term" value="P:positive regulation of filopodium assembly"/>
    <property type="evidence" value="ECO:0007669"/>
    <property type="project" value="TreeGrafter"/>
</dbReference>
<evidence type="ECO:0000256" key="10">
    <source>
        <dbReference type="ARBA" id="ARBA00022740"/>
    </source>
</evidence>
<keyword evidence="14 22" id="KW-0518">Myosin</keyword>
<dbReference type="Pfam" id="PF00069">
    <property type="entry name" value="Pkinase"/>
    <property type="match status" value="1"/>
</dbReference>
<protein>
    <recommendedName>
        <fullName evidence="4">non-specific serine/threonine protein kinase</fullName>
        <ecNumber evidence="4">2.7.11.1</ecNumber>
    </recommendedName>
</protein>
<dbReference type="PROSITE" id="PS50096">
    <property type="entry name" value="IQ"/>
    <property type="match status" value="1"/>
</dbReference>
<dbReference type="EC" id="2.7.11.1" evidence="4"/>
<evidence type="ECO:0000256" key="6">
    <source>
        <dbReference type="ARBA" id="ARBA00022527"/>
    </source>
</evidence>
<evidence type="ECO:0000256" key="2">
    <source>
        <dbReference type="ARBA" id="ARBA00004645"/>
    </source>
</evidence>
<evidence type="ECO:0000256" key="5">
    <source>
        <dbReference type="ARBA" id="ARBA00022490"/>
    </source>
</evidence>
<keyword evidence="8" id="KW-0808">Transferase</keyword>
<dbReference type="FunFam" id="1.10.510.10:FF:000247">
    <property type="entry name" value="Myosin IIIA"/>
    <property type="match status" value="1"/>
</dbReference>
<evidence type="ECO:0000256" key="4">
    <source>
        <dbReference type="ARBA" id="ARBA00012513"/>
    </source>
</evidence>
<evidence type="ECO:0000313" key="28">
    <source>
        <dbReference type="Proteomes" id="UP000694395"/>
    </source>
</evidence>
<dbReference type="Gene3D" id="1.20.120.720">
    <property type="entry name" value="Myosin VI head, motor domain, U50 subdomain"/>
    <property type="match status" value="1"/>
</dbReference>
<organism evidence="27 28">
    <name type="scientific">Oncorhynchus mykiss</name>
    <name type="common">Rainbow trout</name>
    <name type="synonym">Salmo gairdneri</name>
    <dbReference type="NCBI Taxonomy" id="8022"/>
    <lineage>
        <taxon>Eukaryota</taxon>
        <taxon>Metazoa</taxon>
        <taxon>Chordata</taxon>
        <taxon>Craniata</taxon>
        <taxon>Vertebrata</taxon>
        <taxon>Euteleostomi</taxon>
        <taxon>Actinopterygii</taxon>
        <taxon>Neopterygii</taxon>
        <taxon>Teleostei</taxon>
        <taxon>Protacanthopterygii</taxon>
        <taxon>Salmoniformes</taxon>
        <taxon>Salmonidae</taxon>
        <taxon>Salmoninae</taxon>
        <taxon>Oncorhynchus</taxon>
    </lineage>
</organism>
<comment type="catalytic activity">
    <reaction evidence="19">
        <text>L-threonyl-[protein] + ATP = O-phospho-L-threonyl-[protein] + ADP + H(+)</text>
        <dbReference type="Rhea" id="RHEA:46608"/>
        <dbReference type="Rhea" id="RHEA-COMP:11060"/>
        <dbReference type="Rhea" id="RHEA-COMP:11605"/>
        <dbReference type="ChEBI" id="CHEBI:15378"/>
        <dbReference type="ChEBI" id="CHEBI:30013"/>
        <dbReference type="ChEBI" id="CHEBI:30616"/>
        <dbReference type="ChEBI" id="CHEBI:61977"/>
        <dbReference type="ChEBI" id="CHEBI:456216"/>
        <dbReference type="EC" id="2.7.11.1"/>
    </reaction>
</comment>
<dbReference type="FunFam" id="1.20.5.4820:FF:000005">
    <property type="entry name" value="Myosin IIIB"/>
    <property type="match status" value="1"/>
</dbReference>
<dbReference type="AlphaFoldDB" id="A0A8K9XBL2"/>
<keyword evidence="5" id="KW-0963">Cytoplasm</keyword>
<name>A0A8K9XBL2_ONCMY</name>
<dbReference type="GO" id="GO:0007605">
    <property type="term" value="P:sensory perception of sound"/>
    <property type="evidence" value="ECO:0007669"/>
    <property type="project" value="UniProtKB-KW"/>
</dbReference>
<feature type="binding site" evidence="23">
    <location>
        <position position="48"/>
    </location>
    <ligand>
        <name>ATP</name>
        <dbReference type="ChEBI" id="CHEBI:30616"/>
    </ligand>
</feature>
<dbReference type="PROSITE" id="PS50011">
    <property type="entry name" value="PROTEIN_KINASE_DOM"/>
    <property type="match status" value="1"/>
</dbReference>
<evidence type="ECO:0000256" key="1">
    <source>
        <dbReference type="ARBA" id="ARBA00004245"/>
    </source>
</evidence>
<dbReference type="GO" id="GO:0016459">
    <property type="term" value="C:myosin complex"/>
    <property type="evidence" value="ECO:0007669"/>
    <property type="project" value="UniProtKB-KW"/>
</dbReference>
<keyword evidence="28" id="KW-1185">Reference proteome</keyword>
<dbReference type="SUPFAM" id="SSF56112">
    <property type="entry name" value="Protein kinase-like (PK-like)"/>
    <property type="match status" value="1"/>
</dbReference>
<reference evidence="27" key="2">
    <citation type="submission" date="2025-08" db="UniProtKB">
        <authorList>
            <consortium name="Ensembl"/>
        </authorList>
    </citation>
    <scope>IDENTIFICATION</scope>
</reference>
<keyword evidence="9" id="KW-0677">Repeat</keyword>
<dbReference type="SMART" id="SM00220">
    <property type="entry name" value="S_TKc"/>
    <property type="match status" value="1"/>
</dbReference>
<dbReference type="SMART" id="SM00242">
    <property type="entry name" value="MYSc"/>
    <property type="match status" value="1"/>
</dbReference>
<dbReference type="Gene3D" id="1.20.58.530">
    <property type="match status" value="1"/>
</dbReference>
<evidence type="ECO:0000256" key="20">
    <source>
        <dbReference type="ARBA" id="ARBA00048679"/>
    </source>
</evidence>
<comment type="catalytic activity">
    <reaction evidence="20">
        <text>L-seryl-[protein] + ATP = O-phospho-L-seryl-[protein] + ADP + H(+)</text>
        <dbReference type="Rhea" id="RHEA:17989"/>
        <dbReference type="Rhea" id="RHEA-COMP:9863"/>
        <dbReference type="Rhea" id="RHEA-COMP:11604"/>
        <dbReference type="ChEBI" id="CHEBI:15378"/>
        <dbReference type="ChEBI" id="CHEBI:29999"/>
        <dbReference type="ChEBI" id="CHEBI:30616"/>
        <dbReference type="ChEBI" id="CHEBI:83421"/>
        <dbReference type="ChEBI" id="CHEBI:456216"/>
        <dbReference type="EC" id="2.7.11.1"/>
    </reaction>
</comment>
<dbReference type="Gene3D" id="1.10.510.10">
    <property type="entry name" value="Transferase(Phosphotransferase) domain 1"/>
    <property type="match status" value="1"/>
</dbReference>
<dbReference type="InterPro" id="IPR011009">
    <property type="entry name" value="Kinase-like_dom_sf"/>
</dbReference>
<evidence type="ECO:0000259" key="26">
    <source>
        <dbReference type="PROSITE" id="PS51456"/>
    </source>
</evidence>
<dbReference type="GO" id="GO:0004674">
    <property type="term" value="F:protein serine/threonine kinase activity"/>
    <property type="evidence" value="ECO:0007669"/>
    <property type="project" value="UniProtKB-KW"/>
</dbReference>
<evidence type="ECO:0000256" key="9">
    <source>
        <dbReference type="ARBA" id="ARBA00022737"/>
    </source>
</evidence>
<evidence type="ECO:0000256" key="3">
    <source>
        <dbReference type="ARBA" id="ARBA00006998"/>
    </source>
</evidence>
<evidence type="ECO:0000256" key="21">
    <source>
        <dbReference type="ARBA" id="ARBA00061128"/>
    </source>
</evidence>
<proteinExistence type="inferred from homology"/>
<keyword evidence="6" id="KW-0723">Serine/threonine-protein kinase</keyword>
<dbReference type="CDD" id="cd01379">
    <property type="entry name" value="MYSc_Myo3"/>
    <property type="match status" value="1"/>
</dbReference>
<evidence type="ECO:0000313" key="27">
    <source>
        <dbReference type="Ensembl" id="ENSOMYP00000130718.1"/>
    </source>
</evidence>
<dbReference type="GO" id="GO:0005737">
    <property type="term" value="C:cytoplasm"/>
    <property type="evidence" value="ECO:0007669"/>
    <property type="project" value="UniProtKB-ARBA"/>
</dbReference>
<feature type="domain" description="Myosin motor" evidence="26">
    <location>
        <begin position="336"/>
        <end position="1038"/>
    </location>
</feature>
<dbReference type="Pfam" id="PF00063">
    <property type="entry name" value="Myosin_head"/>
    <property type="match status" value="1"/>
</dbReference>
<dbReference type="InterPro" id="IPR001609">
    <property type="entry name" value="Myosin_head_motor_dom-like"/>
</dbReference>
<keyword evidence="10" id="KW-1009">Hearing</keyword>
<sequence>EKLGKSIIFDTFPDPTDTWEIIETIGKGTYGKVYKVLNKIDGSKAAVKILDPIHDIDEEIEAEYNILKALSDHSNVVKFFGMYYQKDVKNGDQLWLVLELCNGGSVTDLAKGMLKRGDRMDEAIIAYIIHEALTGLHHLHINKTIHRDVKGNNILLTTQGGVKLVDFGVSAQLTNTRLRRNTSVGTPFWMAPEVIACEQQLDSTYDARCDVWSLGITAIELGDGDPPLSDLHPMRALFKIPRNPPPTLYQPELWSDHFNDFICKCLIKDFELRPNVLDLLQHVFIRQIVGRERILQKQLMELIDLNQQIGTTGKTRHERIHTKKGGQIMSSSPTPDEVDDLVTLEVLDEVRDSIEQLQRRYAKDQIYTYVGDILIAVNPFHKMELYSPQYTKMYIGAKRTANPPHIFAVADIAYQSMVSYNADQCIVISGESGAGKTESAHLLVEQLTVLGKANNRSLQEKILLVNNLVEAFGNACTAINDNSSRFGKYLEMKFTCGGTVVGAQISEYLLEKSRVVHQATGEKNFHIFYYIYAGLAERKKLAHYKLSDSKTPKYLFNEHIKLGPDIVNNTFYKEQFDSVEQCFKVIGFTLEVHTLYVYSTLAAILNSGDIEFTSVASEHQTDKSNISNIAVLENAALLLCIRPDELQEALTSHCVVARGETIVRPNTVDKATEVRDAMGKALYGRLFSWIVNRINTLLRPDTHLGEDDKGLNIGILDIFGFENFKRNSFEQLCINIANEQIQFYFNQHIFAWEQDEYLNEDVDARVIEYEDNRPLLDLFLQKPMGMLSLLDEESRFPQATDQTLVEKFEDNLKSKNFWRPKRVDLGFGIHHYAGKVIYNAAGFLSKNRDTLPADIVLLLRSSENQLIRKLVTHPLTKTGKHTWSNSNSGDTGTGETTHHPRESTNMRTQTVASYFRYSLMDLLSKMVAGQPHFVRCIKPNNDRQASKFDREKVLVQLRYTGVLETAKIRRQGYSHRILYTNFVNRYYILAFHAHKEPDASPETCAAILEKTKLENWVLGKTKVFLKYYHVETLNLMVRQTIDRIVLVQAYVRGWLGAKRYRKILEKRAQSAVAIQSGQYNFLSIVKLMFYLVYILYLSTKAQGGVVYGQYTTDMGCSYAQRNVECLDTSPSRGILAIYHKPPMCLNAIINWLPT</sequence>
<accession>A0A8K9XBL2</accession>
<dbReference type="PANTHER" id="PTHR46256">
    <property type="entry name" value="AGAP011099-PA"/>
    <property type="match status" value="1"/>
</dbReference>
<feature type="domain" description="Protein kinase" evidence="25">
    <location>
        <begin position="19"/>
        <end position="285"/>
    </location>
</feature>
<dbReference type="GO" id="GO:0032433">
    <property type="term" value="C:filopodium tip"/>
    <property type="evidence" value="ECO:0007669"/>
    <property type="project" value="TreeGrafter"/>
</dbReference>
<dbReference type="InterPro" id="IPR000719">
    <property type="entry name" value="Prot_kinase_dom"/>
</dbReference>
<evidence type="ECO:0000256" key="19">
    <source>
        <dbReference type="ARBA" id="ARBA00047899"/>
    </source>
</evidence>
<dbReference type="GO" id="GO:0003779">
    <property type="term" value="F:actin binding"/>
    <property type="evidence" value="ECO:0007669"/>
    <property type="project" value="UniProtKB-KW"/>
</dbReference>
<keyword evidence="17" id="KW-0206">Cytoskeleton</keyword>
<evidence type="ECO:0000256" key="7">
    <source>
        <dbReference type="ARBA" id="ARBA00022606"/>
    </source>
</evidence>
<evidence type="ECO:0000256" key="12">
    <source>
        <dbReference type="ARBA" id="ARBA00022777"/>
    </source>
</evidence>
<feature type="region of interest" description="Actin-binding" evidence="22">
    <location>
        <begin position="919"/>
        <end position="941"/>
    </location>
</feature>
<dbReference type="GO" id="GO:0030832">
    <property type="term" value="P:regulation of actin filament length"/>
    <property type="evidence" value="ECO:0007669"/>
    <property type="project" value="TreeGrafter"/>
</dbReference>
<feature type="region of interest" description="Disordered" evidence="24">
    <location>
        <begin position="878"/>
        <end position="903"/>
    </location>
</feature>
<evidence type="ECO:0000256" key="8">
    <source>
        <dbReference type="ARBA" id="ARBA00022679"/>
    </source>
</evidence>
<evidence type="ECO:0000256" key="16">
    <source>
        <dbReference type="ARBA" id="ARBA00023203"/>
    </source>
</evidence>
<comment type="similarity">
    <text evidence="22">Belongs to the TRAFAC class myosin-kinesin ATPase superfamily. Myosin family.</text>
</comment>
<evidence type="ECO:0000256" key="18">
    <source>
        <dbReference type="ARBA" id="ARBA00023273"/>
    </source>
</evidence>
<dbReference type="InterPro" id="IPR036083">
    <property type="entry name" value="MYSc_Myo3"/>
</dbReference>
<dbReference type="PANTHER" id="PTHR46256:SF4">
    <property type="entry name" value="MYOSIN-IIIA"/>
    <property type="match status" value="1"/>
</dbReference>
<evidence type="ECO:0000259" key="25">
    <source>
        <dbReference type="PROSITE" id="PS50011"/>
    </source>
</evidence>
<dbReference type="PRINTS" id="PR00193">
    <property type="entry name" value="MYOSINHEAVY"/>
</dbReference>
<evidence type="ECO:0000256" key="15">
    <source>
        <dbReference type="ARBA" id="ARBA00023175"/>
    </source>
</evidence>
<dbReference type="InterPro" id="IPR017441">
    <property type="entry name" value="Protein_kinase_ATP_BS"/>
</dbReference>
<keyword evidence="13 22" id="KW-0067">ATP-binding</keyword>
<keyword evidence="7" id="KW-0716">Sensory transduction</keyword>
<dbReference type="GeneTree" id="ENSGT00940000155939"/>
<dbReference type="GO" id="GO:0032426">
    <property type="term" value="C:stereocilium tip"/>
    <property type="evidence" value="ECO:0007669"/>
    <property type="project" value="TreeGrafter"/>
</dbReference>
<reference evidence="27" key="3">
    <citation type="submission" date="2025-09" db="UniProtKB">
        <authorList>
            <consortium name="Ensembl"/>
        </authorList>
    </citation>
    <scope>IDENTIFICATION</scope>
</reference>
<dbReference type="Gene3D" id="3.40.850.10">
    <property type="entry name" value="Kinesin motor domain"/>
    <property type="match status" value="1"/>
</dbReference>
<comment type="subcellular location">
    <subcellularLocation>
        <location evidence="2">Cell projection</location>
        <location evidence="2">Stereocilium</location>
    </subcellularLocation>
    <subcellularLocation>
        <location evidence="1">Cytoplasm</location>
        <location evidence="1">Cytoskeleton</location>
    </subcellularLocation>
</comment>
<keyword evidence="11 22" id="KW-0547">Nucleotide-binding</keyword>
<evidence type="ECO:0000256" key="13">
    <source>
        <dbReference type="ARBA" id="ARBA00022840"/>
    </source>
</evidence>
<evidence type="ECO:0000256" key="17">
    <source>
        <dbReference type="ARBA" id="ARBA00023212"/>
    </source>
</evidence>
<reference evidence="27" key="1">
    <citation type="submission" date="2020-07" db="EMBL/GenBank/DDBJ databases">
        <title>A long reads based de novo assembly of the rainbow trout Arlee double haploid line genome.</title>
        <authorList>
            <person name="Gao G."/>
            <person name="Palti Y."/>
        </authorList>
    </citation>
    <scope>NUCLEOTIDE SEQUENCE [LARGE SCALE GENOMIC DNA]</scope>
</reference>
<keyword evidence="12" id="KW-0418">Kinase</keyword>
<dbReference type="FunFam" id="1.20.58.530:FF:000010">
    <property type="entry name" value="Myosin IIIA"/>
    <property type="match status" value="1"/>
</dbReference>